<evidence type="ECO:0000313" key="3">
    <source>
        <dbReference type="EMBL" id="MXY95377.1"/>
    </source>
</evidence>
<name>A0A6B0YXM2_9CHLR</name>
<dbReference type="EMBL" id="VXRG01000150">
    <property type="protein sequence ID" value="MXY95377.1"/>
    <property type="molecule type" value="Genomic_DNA"/>
</dbReference>
<dbReference type="InterPro" id="IPR010799">
    <property type="entry name" value="MlrC_C"/>
</dbReference>
<dbReference type="PIRSF" id="PIRSF012702">
    <property type="entry name" value="UCP012702"/>
    <property type="match status" value="1"/>
</dbReference>
<dbReference type="Pfam" id="PF07364">
    <property type="entry name" value="DUF1485"/>
    <property type="match status" value="1"/>
</dbReference>
<feature type="domain" description="Microcystin LR degradation protein MlrC N-terminal" evidence="2">
    <location>
        <begin position="2"/>
        <end position="283"/>
    </location>
</feature>
<evidence type="ECO:0000259" key="1">
    <source>
        <dbReference type="Pfam" id="PF07171"/>
    </source>
</evidence>
<proteinExistence type="predicted"/>
<sequence length="483" mass="52455">MKVFAGGVSTETNTFSPMPTGMRDYTIIRPGDEVEKGTKVAFDRFQAETEARGWEYIFGMSANAQPAGLTTRSTYESLRDELLERLQAAMPVDIVLLGLHGAMVAEGYDDCETDMIDRVRKIVGPDVKIGVELDLHCDVTQAMIDTADAIVLYKEYPHTDVAARATDLFNIVADAAEGKTNPTMALFDCRMIGLYLTPYEPLRSFVDELLAMEGKDGILSISLVHCFPWGDVPTCGAQALAITDGDPEQAARVAEEIGRRFHGMRRELDQTPYSIDEALEQALADPTGPVVIADRADNAGGGAASDSTFMLKAMLDRGIDNAGIATMWDPIAVQVAMSGGVGAKLDIRLGGKMGPASGDPLDLNVEVTAIVEDMYQEWPQQGDPMRIPCGDSVCLNCNGIDIIVSSKRGQPMSPDVFTNLGVDVTKKRILVVKSSQHFYAGFAPIASKIIYMAAPGAVAPRYTEIPFKRVDLHKYPWVEEPFA</sequence>
<accession>A0A6B0YXM2</accession>
<dbReference type="InterPro" id="IPR009197">
    <property type="entry name" value="MlrC"/>
</dbReference>
<comment type="caution">
    <text evidence="3">The sequence shown here is derived from an EMBL/GenBank/DDBJ whole genome shotgun (WGS) entry which is preliminary data.</text>
</comment>
<protein>
    <submittedName>
        <fullName evidence="3">M81 family metallopeptidase</fullName>
    </submittedName>
</protein>
<feature type="domain" description="Microcystin LR degradation protein MlrC C-terminal" evidence="1">
    <location>
        <begin position="292"/>
        <end position="469"/>
    </location>
</feature>
<gene>
    <name evidence="3" type="ORF">F4Y42_18200</name>
</gene>
<evidence type="ECO:0000259" key="2">
    <source>
        <dbReference type="Pfam" id="PF07364"/>
    </source>
</evidence>
<dbReference type="InterPro" id="IPR015995">
    <property type="entry name" value="MlrC_N"/>
</dbReference>
<reference evidence="3" key="1">
    <citation type="submission" date="2019-09" db="EMBL/GenBank/DDBJ databases">
        <title>Characterisation of the sponge microbiome using genome-centric metagenomics.</title>
        <authorList>
            <person name="Engelberts J.P."/>
            <person name="Robbins S.J."/>
            <person name="De Goeij J.M."/>
            <person name="Aranda M."/>
            <person name="Bell S.C."/>
            <person name="Webster N.S."/>
        </authorList>
    </citation>
    <scope>NUCLEOTIDE SEQUENCE</scope>
    <source>
        <strain evidence="3">SB0664_bin_27</strain>
    </source>
</reference>
<organism evidence="3">
    <name type="scientific">Caldilineaceae bacterium SB0664_bin_27</name>
    <dbReference type="NCBI Taxonomy" id="2605260"/>
    <lineage>
        <taxon>Bacteria</taxon>
        <taxon>Bacillati</taxon>
        <taxon>Chloroflexota</taxon>
        <taxon>Caldilineae</taxon>
        <taxon>Caldilineales</taxon>
        <taxon>Caldilineaceae</taxon>
    </lineage>
</organism>
<dbReference type="Pfam" id="PF07171">
    <property type="entry name" value="MlrC_C"/>
    <property type="match status" value="1"/>
</dbReference>
<dbReference type="AlphaFoldDB" id="A0A6B0YXM2"/>